<evidence type="ECO:0000256" key="4">
    <source>
        <dbReference type="ARBA" id="ARBA00022840"/>
    </source>
</evidence>
<evidence type="ECO:0000313" key="10">
    <source>
        <dbReference type="EMBL" id="KAK2954201.1"/>
    </source>
</evidence>
<keyword evidence="6 7" id="KW-0472">Membrane</keyword>
<evidence type="ECO:0000313" key="11">
    <source>
        <dbReference type="Proteomes" id="UP001281761"/>
    </source>
</evidence>
<keyword evidence="8" id="KW-0732">Signal</keyword>
<feature type="chain" id="PRO_5046104934" evidence="8">
    <location>
        <begin position="29"/>
        <end position="299"/>
    </location>
</feature>
<evidence type="ECO:0000256" key="2">
    <source>
        <dbReference type="ARBA" id="ARBA00022692"/>
    </source>
</evidence>
<feature type="transmembrane region" description="Helical" evidence="7">
    <location>
        <begin position="219"/>
        <end position="241"/>
    </location>
</feature>
<evidence type="ECO:0000256" key="6">
    <source>
        <dbReference type="ARBA" id="ARBA00023136"/>
    </source>
</evidence>
<keyword evidence="11" id="KW-1185">Reference proteome</keyword>
<keyword evidence="3" id="KW-0547">Nucleotide-binding</keyword>
<sequence length="299" mass="33467">MFMSFVKDHRILIPLGVVILFLLNDVAAEAVSLVSTCWLGNISNPTAMGGMGFWWKIGVDGFLALGLLQEVMDHLMSCLSSFFDTTPMGRILNMFTGDIPQVDQFLFSRFLSVISMWVGLIGQVVIVGVDTPWFLFMGIPVIVLYVILPILYSRVSRNFQRIESIARSLVLSHFSETISGAGLTTIRSYGREEEWKEKIFEVNNMSVPFMLFREGQKWASLNASVISSLLNCGMMIIGWFFMDVSKLSVAIMLRITLSNLGVQVIRLVELDPKLAPKMIDMKTGFTVDADPNEEPSIGR</sequence>
<dbReference type="InterPro" id="IPR011527">
    <property type="entry name" value="ABC1_TM_dom"/>
</dbReference>
<name>A0ABQ9XP47_9EUKA</name>
<evidence type="ECO:0000256" key="7">
    <source>
        <dbReference type="SAM" id="Phobius"/>
    </source>
</evidence>
<dbReference type="InterPro" id="IPR036640">
    <property type="entry name" value="ABC1_TM_sf"/>
</dbReference>
<feature type="signal peptide" evidence="8">
    <location>
        <begin position="1"/>
        <end position="28"/>
    </location>
</feature>
<feature type="transmembrane region" description="Helical" evidence="7">
    <location>
        <begin position="133"/>
        <end position="152"/>
    </location>
</feature>
<feature type="domain" description="ABC transmembrane type-1" evidence="9">
    <location>
        <begin position="70"/>
        <end position="204"/>
    </location>
</feature>
<dbReference type="Gene3D" id="1.20.1560.10">
    <property type="entry name" value="ABC transporter type 1, transmembrane domain"/>
    <property type="match status" value="1"/>
</dbReference>
<evidence type="ECO:0000256" key="3">
    <source>
        <dbReference type="ARBA" id="ARBA00022741"/>
    </source>
</evidence>
<dbReference type="PANTHER" id="PTHR24223">
    <property type="entry name" value="ATP-BINDING CASSETTE SUB-FAMILY C"/>
    <property type="match status" value="1"/>
</dbReference>
<evidence type="ECO:0000256" key="1">
    <source>
        <dbReference type="ARBA" id="ARBA00022448"/>
    </source>
</evidence>
<gene>
    <name evidence="10" type="ORF">BLNAU_10856</name>
</gene>
<keyword evidence="5 7" id="KW-1133">Transmembrane helix</keyword>
<dbReference type="Proteomes" id="UP001281761">
    <property type="component" value="Unassembled WGS sequence"/>
</dbReference>
<comment type="caution">
    <text evidence="10">The sequence shown here is derived from an EMBL/GenBank/DDBJ whole genome shotgun (WGS) entry which is preliminary data.</text>
</comment>
<reference evidence="10 11" key="1">
    <citation type="journal article" date="2022" name="bioRxiv">
        <title>Genomics of Preaxostyla Flagellates Illuminates Evolutionary Transitions and the Path Towards Mitochondrial Loss.</title>
        <authorList>
            <person name="Novak L.V.F."/>
            <person name="Treitli S.C."/>
            <person name="Pyrih J."/>
            <person name="Halakuc P."/>
            <person name="Pipaliya S.V."/>
            <person name="Vacek V."/>
            <person name="Brzon O."/>
            <person name="Soukal P."/>
            <person name="Eme L."/>
            <person name="Dacks J.B."/>
            <person name="Karnkowska A."/>
            <person name="Elias M."/>
            <person name="Hampl V."/>
        </authorList>
    </citation>
    <scope>NUCLEOTIDE SEQUENCE [LARGE SCALE GENOMIC DNA]</scope>
    <source>
        <strain evidence="10">NAU3</strain>
        <tissue evidence="10">Gut</tissue>
    </source>
</reference>
<dbReference type="SUPFAM" id="SSF90123">
    <property type="entry name" value="ABC transporter transmembrane region"/>
    <property type="match status" value="1"/>
</dbReference>
<evidence type="ECO:0000256" key="8">
    <source>
        <dbReference type="SAM" id="SignalP"/>
    </source>
</evidence>
<evidence type="ECO:0000259" key="9">
    <source>
        <dbReference type="PROSITE" id="PS50929"/>
    </source>
</evidence>
<accession>A0ABQ9XP47</accession>
<evidence type="ECO:0000256" key="5">
    <source>
        <dbReference type="ARBA" id="ARBA00022989"/>
    </source>
</evidence>
<keyword evidence="2 7" id="KW-0812">Transmembrane</keyword>
<dbReference type="PROSITE" id="PS50929">
    <property type="entry name" value="ABC_TM1F"/>
    <property type="match status" value="1"/>
</dbReference>
<dbReference type="InterPro" id="IPR050173">
    <property type="entry name" value="ABC_transporter_C-like"/>
</dbReference>
<organism evidence="10 11">
    <name type="scientific">Blattamonas nauphoetae</name>
    <dbReference type="NCBI Taxonomy" id="2049346"/>
    <lineage>
        <taxon>Eukaryota</taxon>
        <taxon>Metamonada</taxon>
        <taxon>Preaxostyla</taxon>
        <taxon>Oxymonadida</taxon>
        <taxon>Blattamonas</taxon>
    </lineage>
</organism>
<dbReference type="EMBL" id="JARBJD010000081">
    <property type="protein sequence ID" value="KAK2954201.1"/>
    <property type="molecule type" value="Genomic_DNA"/>
</dbReference>
<protein>
    <submittedName>
        <fullName evidence="10">Multidrug resistance-associated protein</fullName>
    </submittedName>
</protein>
<keyword evidence="4" id="KW-0067">ATP-binding</keyword>
<feature type="transmembrane region" description="Helical" evidence="7">
    <location>
        <begin position="106"/>
        <end position="127"/>
    </location>
</feature>
<feature type="transmembrane region" description="Helical" evidence="7">
    <location>
        <begin position="52"/>
        <end position="68"/>
    </location>
</feature>
<keyword evidence="1" id="KW-0813">Transport</keyword>
<proteinExistence type="predicted"/>
<dbReference type="Pfam" id="PF00664">
    <property type="entry name" value="ABC_membrane"/>
    <property type="match status" value="1"/>
</dbReference>